<proteinExistence type="predicted"/>
<name>A0A182JG69_ANOAO</name>
<protein>
    <submittedName>
        <fullName evidence="1">Uncharacterized protein</fullName>
    </submittedName>
</protein>
<organism evidence="1">
    <name type="scientific">Anopheles atroparvus</name>
    <name type="common">European mosquito</name>
    <dbReference type="NCBI Taxonomy" id="41427"/>
    <lineage>
        <taxon>Eukaryota</taxon>
        <taxon>Metazoa</taxon>
        <taxon>Ecdysozoa</taxon>
        <taxon>Arthropoda</taxon>
        <taxon>Hexapoda</taxon>
        <taxon>Insecta</taxon>
        <taxon>Pterygota</taxon>
        <taxon>Neoptera</taxon>
        <taxon>Endopterygota</taxon>
        <taxon>Diptera</taxon>
        <taxon>Nematocera</taxon>
        <taxon>Culicoidea</taxon>
        <taxon>Culicidae</taxon>
        <taxon>Anophelinae</taxon>
        <taxon>Anopheles</taxon>
    </lineage>
</organism>
<evidence type="ECO:0000313" key="1">
    <source>
        <dbReference type="EnsemblMetazoa" id="AATE017496-PA.1"/>
    </source>
</evidence>
<dbReference type="PANTHER" id="PTHR21054:SF2">
    <property type="entry name" value="MIP04191P"/>
    <property type="match status" value="1"/>
</dbReference>
<sequence>MCEVPVHDLEVVNVQNYETFAHPIILLKGTIGNPCTSAKLKVVSSQNQPIPCSSTIEGKNGGTSEPSSVANFRLILRLNAGQNDIDLVCCGGKKSLTLFYTKAASRYTVVPLYIICAGHTGHYQSYENDEENDCAGACRKITLSIELLQCLYAEKLHETGFGRKTFTVGSSCVPFRSALDWGRSSTMKEGELWQHFASELVQCKQYDLSRVKLVAFLSSTHFEGISDGDYSYENIRKKTTGHVALGGGGLALFGTGCLYTWPATLEAVCDAFTSRRPIDCDKLLDDSNYRRTYGGCYATTLGSVCHEMGHTFDLGHTPDSSIMGDGLDGIDSVFVGSSGRPGVNNVAGPRRLIETRPRGPAGRLTQLKRPGDVFRQRMESKCNDGIFFALNSAVTLSYHRWFNQSIEASCDNNSAPLHYDHGTRTINSIDSPIVLVELRLTTNGMMQKCWTFPQAKCPTSFTLPKLPTLEDRTLFAMNAVGNIMKVDLSSINLEINQ</sequence>
<dbReference type="AlphaFoldDB" id="A0A182JG69"/>
<dbReference type="Pfam" id="PF12044">
    <property type="entry name" value="Metallopep"/>
    <property type="match status" value="1"/>
</dbReference>
<accession>A0A182JG69</accession>
<dbReference type="EnsemblMetazoa" id="AATE017496-RA">
    <property type="protein sequence ID" value="AATE017496-PA.1"/>
    <property type="gene ID" value="AATE017496"/>
</dbReference>
<reference evidence="1" key="1">
    <citation type="submission" date="2022-08" db="UniProtKB">
        <authorList>
            <consortium name="EnsemblMetazoa"/>
        </authorList>
    </citation>
    <scope>IDENTIFICATION</scope>
    <source>
        <strain evidence="1">EBRO</strain>
    </source>
</reference>
<dbReference type="InterPro" id="IPR021917">
    <property type="entry name" value="Unchr_Zn-peptidase-like"/>
</dbReference>
<dbReference type="InterPro" id="IPR053002">
    <property type="entry name" value="Metalloproteinase_M10B"/>
</dbReference>
<dbReference type="VEuPathDB" id="VectorBase:AATE017496"/>
<dbReference type="PANTHER" id="PTHR21054">
    <property type="entry name" value="ZINC METALLOPROTEINASE-RELATED"/>
    <property type="match status" value="1"/>
</dbReference>